<dbReference type="Proteomes" id="UP000887013">
    <property type="component" value="Unassembled WGS sequence"/>
</dbReference>
<evidence type="ECO:0000313" key="2">
    <source>
        <dbReference type="EMBL" id="GFS89760.1"/>
    </source>
</evidence>
<accession>A0A8X6N264</accession>
<gene>
    <name evidence="2" type="primary">AVEN_75582_1</name>
    <name evidence="2" type="ORF">NPIL_452641</name>
</gene>
<proteinExistence type="predicted"/>
<keyword evidence="3" id="KW-1185">Reference proteome</keyword>
<reference evidence="2" key="1">
    <citation type="submission" date="2020-08" db="EMBL/GenBank/DDBJ databases">
        <title>Multicomponent nature underlies the extraordinary mechanical properties of spider dragline silk.</title>
        <authorList>
            <person name="Kono N."/>
            <person name="Nakamura H."/>
            <person name="Mori M."/>
            <person name="Yoshida Y."/>
            <person name="Ohtoshi R."/>
            <person name="Malay A.D."/>
            <person name="Moran D.A.P."/>
            <person name="Tomita M."/>
            <person name="Numata K."/>
            <person name="Arakawa K."/>
        </authorList>
    </citation>
    <scope>NUCLEOTIDE SEQUENCE</scope>
</reference>
<sequence length="237" mass="26832">MIATVFLLFIGLGASTAFDLNSCDLKHCDGESEFDDFVEKEDLPTKEDLARLCPKALNYVVCRMSRMEECLEMGTEELMKSVDESQSKETLIFLFIANILDTLCDEDTTFHQDYIASVDCISRVIDEGPNEECRLIGDLKLIDLLTSNMNSIDEEVMENIACLEMPAAIGCFAADLEKSCGVAGRRTLIHFLEEIRPYATKVCSSESILKLRKDFLDDEDLENKNVYKLVFDAMKRR</sequence>
<dbReference type="EMBL" id="BMAW01099391">
    <property type="protein sequence ID" value="GFS89760.1"/>
    <property type="molecule type" value="Genomic_DNA"/>
</dbReference>
<evidence type="ECO:0000313" key="3">
    <source>
        <dbReference type="Proteomes" id="UP000887013"/>
    </source>
</evidence>
<dbReference type="OrthoDB" id="6420751at2759"/>
<name>A0A8X6N264_NEPPI</name>
<organism evidence="2 3">
    <name type="scientific">Nephila pilipes</name>
    <name type="common">Giant wood spider</name>
    <name type="synonym">Nephila maculata</name>
    <dbReference type="NCBI Taxonomy" id="299642"/>
    <lineage>
        <taxon>Eukaryota</taxon>
        <taxon>Metazoa</taxon>
        <taxon>Ecdysozoa</taxon>
        <taxon>Arthropoda</taxon>
        <taxon>Chelicerata</taxon>
        <taxon>Arachnida</taxon>
        <taxon>Araneae</taxon>
        <taxon>Araneomorphae</taxon>
        <taxon>Entelegynae</taxon>
        <taxon>Araneoidea</taxon>
        <taxon>Nephilidae</taxon>
        <taxon>Nephila</taxon>
    </lineage>
</organism>
<dbReference type="AlphaFoldDB" id="A0A8X6N264"/>
<feature type="signal peptide" evidence="1">
    <location>
        <begin position="1"/>
        <end position="17"/>
    </location>
</feature>
<feature type="chain" id="PRO_5036467682" evidence="1">
    <location>
        <begin position="18"/>
        <end position="237"/>
    </location>
</feature>
<evidence type="ECO:0000256" key="1">
    <source>
        <dbReference type="SAM" id="SignalP"/>
    </source>
</evidence>
<keyword evidence="1" id="KW-0732">Signal</keyword>
<protein>
    <submittedName>
        <fullName evidence="2">Uncharacterized protein</fullName>
    </submittedName>
</protein>
<comment type="caution">
    <text evidence="2">The sequence shown here is derived from an EMBL/GenBank/DDBJ whole genome shotgun (WGS) entry which is preliminary data.</text>
</comment>